<dbReference type="NCBIfam" id="TIGR02478">
    <property type="entry name" value="6PF1K_euk"/>
    <property type="match status" value="1"/>
</dbReference>
<dbReference type="InterPro" id="IPR009161">
    <property type="entry name" value="6-Pfructokinase_euk"/>
</dbReference>
<evidence type="ECO:0000256" key="2">
    <source>
        <dbReference type="ARBA" id="ARBA00002659"/>
    </source>
</evidence>
<evidence type="ECO:0000256" key="7">
    <source>
        <dbReference type="ARBA" id="ARBA00022533"/>
    </source>
</evidence>
<keyword evidence="19" id="KW-1185">Reference proteome</keyword>
<dbReference type="PROSITE" id="PS00433">
    <property type="entry name" value="PHOSPHOFRUCTOKINASE"/>
    <property type="match status" value="2"/>
</dbReference>
<gene>
    <name evidence="18" type="ORF">EYB53_016940</name>
</gene>
<dbReference type="EC" id="2.7.1.11" evidence="5"/>
<dbReference type="PIRSF" id="PIRSF000533">
    <property type="entry name" value="ATP_PFK_euk"/>
    <property type="match status" value="1"/>
</dbReference>
<dbReference type="PANTHER" id="PTHR13697">
    <property type="entry name" value="PHOSPHOFRUCTOKINASE"/>
    <property type="match status" value="1"/>
</dbReference>
<evidence type="ECO:0000256" key="1">
    <source>
        <dbReference type="ARBA" id="ARBA00001946"/>
    </source>
</evidence>
<comment type="subcellular location">
    <subcellularLocation>
        <location evidence="3">Cytoplasm</location>
    </subcellularLocation>
</comment>
<keyword evidence="7" id="KW-0021">Allosteric enzyme</keyword>
<dbReference type="Gene3D" id="3.40.50.460">
    <property type="entry name" value="Phosphofructokinase domain"/>
    <property type="match status" value="2"/>
</dbReference>
<evidence type="ECO:0000256" key="16">
    <source>
        <dbReference type="ARBA" id="ARBA00048070"/>
    </source>
</evidence>
<dbReference type="GO" id="GO:0003872">
    <property type="term" value="F:6-phosphofructokinase activity"/>
    <property type="evidence" value="ECO:0007669"/>
    <property type="project" value="UniProtKB-EC"/>
</dbReference>
<keyword evidence="6" id="KW-0963">Cytoplasm</keyword>
<evidence type="ECO:0000256" key="15">
    <source>
        <dbReference type="ARBA" id="ARBA00038478"/>
    </source>
</evidence>
<dbReference type="RefSeq" id="WP_135479599.1">
    <property type="nucleotide sequence ID" value="NZ_SIJK02000033.1"/>
</dbReference>
<comment type="pathway">
    <text evidence="4">Carbohydrate degradation; glycolysis; D-glyceraldehyde 3-phosphate and glycerone phosphate from D-glucose: step 3/4.</text>
</comment>
<keyword evidence="12" id="KW-0067">ATP-binding</keyword>
<comment type="cofactor">
    <cofactor evidence="1">
        <name>Mg(2+)</name>
        <dbReference type="ChEBI" id="CHEBI:18420"/>
    </cofactor>
</comment>
<dbReference type="InterPro" id="IPR000023">
    <property type="entry name" value="Phosphofructokinase_dom"/>
</dbReference>
<dbReference type="Proteomes" id="UP001193081">
    <property type="component" value="Unassembled WGS sequence"/>
</dbReference>
<dbReference type="SUPFAM" id="SSF53784">
    <property type="entry name" value="Phosphofructokinase"/>
    <property type="match status" value="2"/>
</dbReference>
<keyword evidence="13" id="KW-0460">Magnesium</keyword>
<dbReference type="Gene3D" id="3.40.50.450">
    <property type="match status" value="2"/>
</dbReference>
<keyword evidence="10" id="KW-0547">Nucleotide-binding</keyword>
<evidence type="ECO:0000256" key="5">
    <source>
        <dbReference type="ARBA" id="ARBA00012055"/>
    </source>
</evidence>
<name>A0ABS4DD86_9CHLR</name>
<keyword evidence="11" id="KW-0418">Kinase</keyword>
<evidence type="ECO:0000256" key="8">
    <source>
        <dbReference type="ARBA" id="ARBA00022679"/>
    </source>
</evidence>
<protein>
    <recommendedName>
        <fullName evidence="5">6-phosphofructokinase</fullName>
        <ecNumber evidence="5">2.7.1.11</ecNumber>
    </recommendedName>
</protein>
<dbReference type="InterPro" id="IPR022953">
    <property type="entry name" value="ATP_PFK"/>
</dbReference>
<comment type="caution">
    <text evidence="18">The sequence shown here is derived from an EMBL/GenBank/DDBJ whole genome shotgun (WGS) entry which is preliminary data.</text>
</comment>
<dbReference type="EMBL" id="SIJK02000033">
    <property type="protein sequence ID" value="MBP1467402.1"/>
    <property type="molecule type" value="Genomic_DNA"/>
</dbReference>
<evidence type="ECO:0000313" key="19">
    <source>
        <dbReference type="Proteomes" id="UP001193081"/>
    </source>
</evidence>
<evidence type="ECO:0000256" key="6">
    <source>
        <dbReference type="ARBA" id="ARBA00022490"/>
    </source>
</evidence>
<dbReference type="InterPro" id="IPR035966">
    <property type="entry name" value="PKF_sf"/>
</dbReference>
<evidence type="ECO:0000256" key="14">
    <source>
        <dbReference type="ARBA" id="ARBA00023152"/>
    </source>
</evidence>
<organism evidence="18 19">
    <name type="scientific">Candidatus Chloroploca mongolica</name>
    <dbReference type="NCBI Taxonomy" id="2528176"/>
    <lineage>
        <taxon>Bacteria</taxon>
        <taxon>Bacillati</taxon>
        <taxon>Chloroflexota</taxon>
        <taxon>Chloroflexia</taxon>
        <taxon>Chloroflexales</taxon>
        <taxon>Chloroflexineae</taxon>
        <taxon>Oscillochloridaceae</taxon>
        <taxon>Candidatus Chloroploca</taxon>
    </lineage>
</organism>
<evidence type="ECO:0000256" key="4">
    <source>
        <dbReference type="ARBA" id="ARBA00004679"/>
    </source>
</evidence>
<keyword evidence="9" id="KW-0479">Metal-binding</keyword>
<comment type="catalytic activity">
    <reaction evidence="16">
        <text>beta-D-fructose 6-phosphate + ATP = beta-D-fructose 1,6-bisphosphate + ADP + H(+)</text>
        <dbReference type="Rhea" id="RHEA:16109"/>
        <dbReference type="ChEBI" id="CHEBI:15378"/>
        <dbReference type="ChEBI" id="CHEBI:30616"/>
        <dbReference type="ChEBI" id="CHEBI:32966"/>
        <dbReference type="ChEBI" id="CHEBI:57634"/>
        <dbReference type="ChEBI" id="CHEBI:456216"/>
        <dbReference type="EC" id="2.7.1.11"/>
    </reaction>
</comment>
<keyword evidence="8 18" id="KW-0808">Transferase</keyword>
<feature type="domain" description="Phosphofructokinase" evidence="17">
    <location>
        <begin position="396"/>
        <end position="681"/>
    </location>
</feature>
<dbReference type="InterPro" id="IPR015912">
    <property type="entry name" value="Phosphofructokinase_CS"/>
</dbReference>
<reference evidence="18 19" key="1">
    <citation type="submission" date="2021-03" db="EMBL/GenBank/DDBJ databases">
        <authorList>
            <person name="Grouzdev D.S."/>
        </authorList>
    </citation>
    <scope>NUCLEOTIDE SEQUENCE [LARGE SCALE GENOMIC DNA]</scope>
    <source>
        <strain evidence="18 19">M50-1</strain>
    </source>
</reference>
<evidence type="ECO:0000256" key="12">
    <source>
        <dbReference type="ARBA" id="ARBA00022840"/>
    </source>
</evidence>
<evidence type="ECO:0000256" key="9">
    <source>
        <dbReference type="ARBA" id="ARBA00022723"/>
    </source>
</evidence>
<keyword evidence="14" id="KW-0324">Glycolysis</keyword>
<evidence type="ECO:0000313" key="18">
    <source>
        <dbReference type="EMBL" id="MBP1467402.1"/>
    </source>
</evidence>
<evidence type="ECO:0000256" key="11">
    <source>
        <dbReference type="ARBA" id="ARBA00022777"/>
    </source>
</evidence>
<evidence type="ECO:0000256" key="13">
    <source>
        <dbReference type="ARBA" id="ARBA00022842"/>
    </source>
</evidence>
<feature type="domain" description="Phosphofructokinase" evidence="17">
    <location>
        <begin position="8"/>
        <end position="314"/>
    </location>
</feature>
<dbReference type="Pfam" id="PF00365">
    <property type="entry name" value="PFK"/>
    <property type="match status" value="2"/>
</dbReference>
<evidence type="ECO:0000259" key="17">
    <source>
        <dbReference type="Pfam" id="PF00365"/>
    </source>
</evidence>
<evidence type="ECO:0000256" key="3">
    <source>
        <dbReference type="ARBA" id="ARBA00004496"/>
    </source>
</evidence>
<comment type="function">
    <text evidence="2">Catalyzes the phosphorylation of D-fructose 6-phosphate to fructose 1,6-bisphosphate by ATP, the first committing step of glycolysis.</text>
</comment>
<evidence type="ECO:0000256" key="10">
    <source>
        <dbReference type="ARBA" id="ARBA00022741"/>
    </source>
</evidence>
<accession>A0ABS4DD86</accession>
<dbReference type="PANTHER" id="PTHR13697:SF4">
    <property type="entry name" value="ATP-DEPENDENT 6-PHOSPHOFRUCTOKINASE"/>
    <property type="match status" value="1"/>
</dbReference>
<proteinExistence type="inferred from homology"/>
<sequence>MSAAKKIKIGVLTSGGDAQGMNAAVRAIVRTGITEGCDVYAIYEGYEGLIRGGDFIRKMDWDSVGGILHRGGTAIGTARSPGFRTREGLRQSVANLLAHGIDRLVVIGGDGSLRGAQEFREEWPGLLKELVEAGQLSKAVAARHPYLGIVGLVGSIDNDFSGTDMTIGADTALHRITEALDAITSTAASHQRTFVIEVMGRHCGYLALMGAIAGSADWVFIPENPPEDDDWPTRMCEAMRAGRASGRRDSLIVLAEGSRDRAGNAITADVIKQLIEERLGEDTRVTILGHVQRGGAPSAFDRWMSTLMGYTAARELIHAKPERDSQVIGIRENRVTITPLMQCVAETRTVAEAIKAQEYERAMGLRGGSFTEAFRTLRTLVQSRPPQAGSAPRPLRLAILHAGGPAPGMNTAVRVAVRLGIDHGHTMLGVRHGFQGLIDGDVHEMDWMSVSGWATTGGAELGTNRKIPRGPEIYQLARRLEEFDINGILMIGGWTGYDICYKLHSERYNYPAFNIPMICLPATINNNLPGSELSIGSDTALNNIVDAIDRIKQSAVASRRCFVVEVMGRGCGYLALMSGLASGAERVYLPEEGITLGDMQKDIDEMIYWFQHGKRLSLVIRNEKSNPIYTTSFMCSLFEEEGADLFEVRQSILGHLQQGGSPSPFDRIQATRLAVRCVDFLIDRALQGSADSAFIGYQDGRVQIIDLEEFPRRVDAEHARPKQQWWMDLRNLTRVLNQPPRELRD</sequence>
<dbReference type="PRINTS" id="PR00476">
    <property type="entry name" value="PHFRCTKINASE"/>
</dbReference>
<comment type="similarity">
    <text evidence="15">Belongs to the phosphofructokinase type A (PFKA) family.</text>
</comment>